<dbReference type="PANTHER" id="PTHR34001">
    <property type="entry name" value="BLL7405 PROTEIN"/>
    <property type="match status" value="1"/>
</dbReference>
<comment type="caution">
    <text evidence="8">The sequence shown here is derived from an EMBL/GenBank/DDBJ whole genome shotgun (WGS) entry which is preliminary data.</text>
</comment>
<sequence>MKKLGLSAAALVVSAVAAFSADAVYEAPPAPPQAVEATPVFSWDGAYIGLHGGYAWGNGDFFDGTGEASDDFDGGRFGGFVGYNWGFGSNAVVGLEGDLNYDWNKNGYGAVDVGTGFSGSVRARAGYAMDRALLYAAGGWTATNFSVDGGGFDESETLHGWTIGAGVDYAVTDRVFTRLEYRYNDYFEKDIGGVDTDFNQHVVNVGLGVKF</sequence>
<dbReference type="AlphaFoldDB" id="A0A7Y0ASE6"/>
<dbReference type="InterPro" id="IPR011250">
    <property type="entry name" value="OMP/PagP_B-barrel"/>
</dbReference>
<comment type="subcellular location">
    <subcellularLocation>
        <location evidence="1">Cell outer membrane</location>
    </subcellularLocation>
</comment>
<evidence type="ECO:0000256" key="4">
    <source>
        <dbReference type="ARBA" id="ARBA00023237"/>
    </source>
</evidence>
<evidence type="ECO:0000313" key="8">
    <source>
        <dbReference type="EMBL" id="NML72545.1"/>
    </source>
</evidence>
<feature type="chain" id="PRO_5031285758" evidence="6">
    <location>
        <begin position="24"/>
        <end position="211"/>
    </location>
</feature>
<dbReference type="RefSeq" id="WP_169589489.1">
    <property type="nucleotide sequence ID" value="NZ_JABBGK010000001.1"/>
</dbReference>
<keyword evidence="2 6" id="KW-0732">Signal</keyword>
<keyword evidence="3" id="KW-0472">Membrane</keyword>
<dbReference type="GO" id="GO:0009279">
    <property type="term" value="C:cell outer membrane"/>
    <property type="evidence" value="ECO:0007669"/>
    <property type="project" value="UniProtKB-SubCell"/>
</dbReference>
<evidence type="ECO:0000256" key="3">
    <source>
        <dbReference type="ARBA" id="ARBA00023136"/>
    </source>
</evidence>
<dbReference type="EMBL" id="JABBGK010000001">
    <property type="protein sequence ID" value="NML72545.1"/>
    <property type="molecule type" value="Genomic_DNA"/>
</dbReference>
<dbReference type="Pfam" id="PF13505">
    <property type="entry name" value="OMP_b-brl"/>
    <property type="match status" value="1"/>
</dbReference>
<evidence type="ECO:0000256" key="6">
    <source>
        <dbReference type="SAM" id="SignalP"/>
    </source>
</evidence>
<evidence type="ECO:0000256" key="1">
    <source>
        <dbReference type="ARBA" id="ARBA00004442"/>
    </source>
</evidence>
<evidence type="ECO:0000313" key="9">
    <source>
        <dbReference type="Proteomes" id="UP000541470"/>
    </source>
</evidence>
<keyword evidence="9" id="KW-1185">Reference proteome</keyword>
<evidence type="ECO:0000259" key="7">
    <source>
        <dbReference type="Pfam" id="PF13505"/>
    </source>
</evidence>
<comment type="similarity">
    <text evidence="5">Belongs to the Omp25/RopB family.</text>
</comment>
<dbReference type="PANTHER" id="PTHR34001:SF3">
    <property type="entry name" value="BLL7405 PROTEIN"/>
    <property type="match status" value="1"/>
</dbReference>
<accession>A0A7Y0ASE6</accession>
<reference evidence="8 9" key="1">
    <citation type="submission" date="2020-04" db="EMBL/GenBank/DDBJ databases">
        <title>Rhizobium sp. S-51 isolated from soil.</title>
        <authorList>
            <person name="Dahal R.H."/>
        </authorList>
    </citation>
    <scope>NUCLEOTIDE SEQUENCE [LARGE SCALE GENOMIC DNA]</scope>
    <source>
        <strain evidence="8 9">S-51</strain>
    </source>
</reference>
<protein>
    <submittedName>
        <fullName evidence="8">Porin family protein</fullName>
    </submittedName>
</protein>
<name>A0A7Y0ASE6_9HYPH</name>
<feature type="domain" description="Outer membrane protein beta-barrel" evidence="7">
    <location>
        <begin position="40"/>
        <end position="211"/>
    </location>
</feature>
<evidence type="ECO:0000256" key="2">
    <source>
        <dbReference type="ARBA" id="ARBA00022729"/>
    </source>
</evidence>
<dbReference type="InterPro" id="IPR027385">
    <property type="entry name" value="Beta-barrel_OMP"/>
</dbReference>
<keyword evidence="4" id="KW-0998">Cell outer membrane</keyword>
<dbReference type="SUPFAM" id="SSF56925">
    <property type="entry name" value="OMPA-like"/>
    <property type="match status" value="1"/>
</dbReference>
<dbReference type="InterPro" id="IPR051692">
    <property type="entry name" value="OMP-like"/>
</dbReference>
<organism evidence="8 9">
    <name type="scientific">Rhizobium terricola</name>
    <dbReference type="NCBI Taxonomy" id="2728849"/>
    <lineage>
        <taxon>Bacteria</taxon>
        <taxon>Pseudomonadati</taxon>
        <taxon>Pseudomonadota</taxon>
        <taxon>Alphaproteobacteria</taxon>
        <taxon>Hyphomicrobiales</taxon>
        <taxon>Rhizobiaceae</taxon>
        <taxon>Rhizobium/Agrobacterium group</taxon>
        <taxon>Rhizobium</taxon>
    </lineage>
</organism>
<gene>
    <name evidence="8" type="ORF">HHL25_00255</name>
</gene>
<dbReference type="Proteomes" id="UP000541470">
    <property type="component" value="Unassembled WGS sequence"/>
</dbReference>
<proteinExistence type="inferred from homology"/>
<evidence type="ECO:0000256" key="5">
    <source>
        <dbReference type="ARBA" id="ARBA00038306"/>
    </source>
</evidence>
<dbReference type="Gene3D" id="2.40.160.20">
    <property type="match status" value="1"/>
</dbReference>
<feature type="signal peptide" evidence="6">
    <location>
        <begin position="1"/>
        <end position="23"/>
    </location>
</feature>